<dbReference type="Pfam" id="PF00023">
    <property type="entry name" value="Ank"/>
    <property type="match status" value="1"/>
</dbReference>
<dbReference type="PRINTS" id="PR01415">
    <property type="entry name" value="ANKYRIN"/>
</dbReference>
<comment type="catalytic activity">
    <reaction evidence="9">
        <text>L-threonyl-[protein] + ATP = O-phospho-L-threonyl-[protein] + ADP + H(+)</text>
        <dbReference type="Rhea" id="RHEA:46608"/>
        <dbReference type="Rhea" id="RHEA-COMP:11060"/>
        <dbReference type="Rhea" id="RHEA-COMP:11605"/>
        <dbReference type="ChEBI" id="CHEBI:15378"/>
        <dbReference type="ChEBI" id="CHEBI:30013"/>
        <dbReference type="ChEBI" id="CHEBI:30616"/>
        <dbReference type="ChEBI" id="CHEBI:61977"/>
        <dbReference type="ChEBI" id="CHEBI:456216"/>
        <dbReference type="EC" id="2.7.11.1"/>
    </reaction>
</comment>
<dbReference type="KEGG" id="bbel:109482681"/>
<dbReference type="InterPro" id="IPR002110">
    <property type="entry name" value="Ankyrin_rpt"/>
</dbReference>
<dbReference type="RefSeq" id="XP_019641066.1">
    <property type="nucleotide sequence ID" value="XM_019785507.1"/>
</dbReference>
<name>A0A6P5AGV9_BRABE</name>
<keyword evidence="7" id="KW-0067">ATP-binding</keyword>
<comment type="cofactor">
    <cofactor evidence="1">
        <name>Mg(2+)</name>
        <dbReference type="ChEBI" id="CHEBI:18420"/>
    </cofactor>
</comment>
<dbReference type="InterPro" id="IPR039788">
    <property type="entry name" value="NOL4/NOL4L"/>
</dbReference>
<feature type="repeat" description="ANK" evidence="11">
    <location>
        <begin position="27"/>
        <end position="59"/>
    </location>
</feature>
<evidence type="ECO:0000256" key="6">
    <source>
        <dbReference type="ARBA" id="ARBA00022777"/>
    </source>
</evidence>
<organism evidence="14 15">
    <name type="scientific">Branchiostoma belcheri</name>
    <name type="common">Amphioxus</name>
    <dbReference type="NCBI Taxonomy" id="7741"/>
    <lineage>
        <taxon>Eukaryota</taxon>
        <taxon>Metazoa</taxon>
        <taxon>Chordata</taxon>
        <taxon>Cephalochordata</taxon>
        <taxon>Leptocardii</taxon>
        <taxon>Amphioxiformes</taxon>
        <taxon>Branchiostomatidae</taxon>
        <taxon>Branchiostoma</taxon>
    </lineage>
</organism>
<keyword evidence="6" id="KW-0418">Kinase</keyword>
<evidence type="ECO:0000256" key="9">
    <source>
        <dbReference type="ARBA" id="ARBA00047899"/>
    </source>
</evidence>
<dbReference type="AlphaFoldDB" id="A0A6P5AGV9"/>
<protein>
    <recommendedName>
        <fullName evidence="2">non-specific serine/threonine protein kinase</fullName>
        <ecNumber evidence="2">2.7.11.1</ecNumber>
    </recommendedName>
</protein>
<evidence type="ECO:0000256" key="5">
    <source>
        <dbReference type="ARBA" id="ARBA00022741"/>
    </source>
</evidence>
<evidence type="ECO:0000313" key="15">
    <source>
        <dbReference type="RefSeq" id="XP_019641066.1"/>
    </source>
</evidence>
<dbReference type="Gene3D" id="3.40.50.300">
    <property type="entry name" value="P-loop containing nucleotide triphosphate hydrolases"/>
    <property type="match status" value="1"/>
</dbReference>
<keyword evidence="14" id="KW-1185">Reference proteome</keyword>
<dbReference type="PROSITE" id="PS50088">
    <property type="entry name" value="ANK_REPEAT"/>
    <property type="match status" value="5"/>
</dbReference>
<dbReference type="SUPFAM" id="SSF52540">
    <property type="entry name" value="P-loop containing nucleoside triphosphate hydrolases"/>
    <property type="match status" value="1"/>
</dbReference>
<keyword evidence="11" id="KW-0040">ANK repeat</keyword>
<dbReference type="OrthoDB" id="9988411at2759"/>
<dbReference type="InterPro" id="IPR027417">
    <property type="entry name" value="P-loop_NTPase"/>
</dbReference>
<comment type="catalytic activity">
    <reaction evidence="10">
        <text>L-seryl-[protein] + ATP = O-phospho-L-seryl-[protein] + ADP + H(+)</text>
        <dbReference type="Rhea" id="RHEA:17989"/>
        <dbReference type="Rhea" id="RHEA-COMP:9863"/>
        <dbReference type="Rhea" id="RHEA-COMP:11604"/>
        <dbReference type="ChEBI" id="CHEBI:15378"/>
        <dbReference type="ChEBI" id="CHEBI:29999"/>
        <dbReference type="ChEBI" id="CHEBI:30616"/>
        <dbReference type="ChEBI" id="CHEBI:83421"/>
        <dbReference type="ChEBI" id="CHEBI:456216"/>
        <dbReference type="EC" id="2.7.11.1"/>
    </reaction>
</comment>
<evidence type="ECO:0000259" key="13">
    <source>
        <dbReference type="PROSITE" id="PS51424"/>
    </source>
</evidence>
<gene>
    <name evidence="15" type="primary">LOC109482681</name>
</gene>
<dbReference type="Pfam" id="PF25497">
    <property type="entry name" value="COR-B"/>
    <property type="match status" value="1"/>
</dbReference>
<feature type="repeat" description="ANK" evidence="11">
    <location>
        <begin position="93"/>
        <end position="125"/>
    </location>
</feature>
<evidence type="ECO:0000256" key="12">
    <source>
        <dbReference type="SAM" id="MobiDB-lite"/>
    </source>
</evidence>
<keyword evidence="8" id="KW-0342">GTP-binding</keyword>
<evidence type="ECO:0000256" key="2">
    <source>
        <dbReference type="ARBA" id="ARBA00012513"/>
    </source>
</evidence>
<evidence type="ECO:0000256" key="8">
    <source>
        <dbReference type="ARBA" id="ARBA00023134"/>
    </source>
</evidence>
<dbReference type="Gene3D" id="1.25.40.20">
    <property type="entry name" value="Ankyrin repeat-containing domain"/>
    <property type="match status" value="2"/>
</dbReference>
<dbReference type="GO" id="GO:0005524">
    <property type="term" value="F:ATP binding"/>
    <property type="evidence" value="ECO:0007669"/>
    <property type="project" value="UniProtKB-KW"/>
</dbReference>
<evidence type="ECO:0000256" key="11">
    <source>
        <dbReference type="PROSITE-ProRule" id="PRU00023"/>
    </source>
</evidence>
<evidence type="ECO:0000256" key="1">
    <source>
        <dbReference type="ARBA" id="ARBA00001946"/>
    </source>
</evidence>
<dbReference type="PANTHER" id="PTHR12449:SF18">
    <property type="entry name" value="DEATH DOMAIN-CONTAINING PROTEIN"/>
    <property type="match status" value="1"/>
</dbReference>
<dbReference type="InterPro" id="IPR032171">
    <property type="entry name" value="COR-A"/>
</dbReference>
<dbReference type="PANTHER" id="PTHR12449">
    <property type="entry name" value="DEATH DOMAIN-CONTAINING PROTEIN"/>
    <property type="match status" value="1"/>
</dbReference>
<keyword evidence="5" id="KW-0547">Nucleotide-binding</keyword>
<dbReference type="PROSITE" id="PS51424">
    <property type="entry name" value="ROC"/>
    <property type="match status" value="1"/>
</dbReference>
<feature type="region of interest" description="Disordered" evidence="12">
    <location>
        <begin position="776"/>
        <end position="824"/>
    </location>
</feature>
<evidence type="ECO:0000313" key="14">
    <source>
        <dbReference type="Proteomes" id="UP000515135"/>
    </source>
</evidence>
<dbReference type="Pfam" id="PF08477">
    <property type="entry name" value="Roc"/>
    <property type="match status" value="1"/>
</dbReference>
<proteinExistence type="predicted"/>
<keyword evidence="3" id="KW-0808">Transferase</keyword>
<evidence type="ECO:0000256" key="3">
    <source>
        <dbReference type="ARBA" id="ARBA00022679"/>
    </source>
</evidence>
<dbReference type="InterPro" id="IPR036770">
    <property type="entry name" value="Ankyrin_rpt-contain_sf"/>
</dbReference>
<evidence type="ECO:0000256" key="7">
    <source>
        <dbReference type="ARBA" id="ARBA00022840"/>
    </source>
</evidence>
<dbReference type="Pfam" id="PF12796">
    <property type="entry name" value="Ank_2"/>
    <property type="match status" value="2"/>
</dbReference>
<dbReference type="EC" id="2.7.11.1" evidence="2"/>
<dbReference type="SMART" id="SM00248">
    <property type="entry name" value="ANK"/>
    <property type="match status" value="5"/>
</dbReference>
<dbReference type="InterPro" id="IPR057263">
    <property type="entry name" value="COR-B"/>
</dbReference>
<dbReference type="Pfam" id="PF16095">
    <property type="entry name" value="COR-A"/>
    <property type="match status" value="1"/>
</dbReference>
<feature type="repeat" description="ANK" evidence="11">
    <location>
        <begin position="126"/>
        <end position="158"/>
    </location>
</feature>
<sequence>MASCEGNTGVAELLIEHGADVEAKRSNGCTALHLASFTGKTGVAELLIEHGADVEAKHSDGGTALHVASLNENTGVAELLIKHGADVKTRDNYGRTALHMASCEGNTGVAELLIEHGADVEAKHSDGQTALYVASEHGNMGVVELLIKHGADVKTRDNLGRKPLDYVHDQNRRRSLKNLATDVSYHKLMKQSGGEKLDSFKLCLCGPQEAGKSTLMESLQTGFFFALVRDRRTPDNQPHEPTPGVNVGTTNIPGVGQVSVWDFAGQSEYAVTHSMFMDAENTIFIVLYNIMDETSKQKREVHWWLCFIKSCNTKRKPHVILVASRADQTDKGHQQASAILELMTSEFKDHMNISDEVFLLDCRKTRQTDMRRLKDLLTRLKTQLLAHQRAIPKLCAEIMKCLPKWAKEKCSPKCPVLKWPEYKEAAKEIDRLIDEDFLKTYSQYLDHLGEILFVSPPNADPIIVLKPNWLCTDVFGKVMAPENFPIQRLTTIYDVVTKEEIQRVFQDVANVDLLITLLQEFQLCHTYDGQEFIIPGLLTQTMPPEKWQPTANPAKTVYFGKQVQCADTTDMFSSAFFPRVQTRLMRELKNRPLLWRDGAKCFDTNVESLIKLSPGGRAVNMCVRSEQDDKPSCRQMLEKIESILTNVLDECSPGTNTEERVLSARALREHREETYSYSMDQINKAKAEDGIVHHDILGFSENIDDLLYGGRDDDEEQQGAVGNSVQQTFEFVSGTGNVVIRAGDHAHFDMARIMQGNLGQLQLEETVPGDMGQLQLGETVPGDPGQLQLGENVPGDMGQLQLGETVPGDPGQLQLGENVPGDMGQLQLGEETVPGDMGQLQLRENVPGDMGQLQLGENVPGDPGQLQLEETVPGDLGQLQLEETVPGDPGQLQLEETVPGDLGQLQLEENAPSDLEQLQ</sequence>
<keyword evidence="4" id="KW-0677">Repeat</keyword>
<evidence type="ECO:0000256" key="4">
    <source>
        <dbReference type="ARBA" id="ARBA00022737"/>
    </source>
</evidence>
<dbReference type="InterPro" id="IPR020859">
    <property type="entry name" value="ROC"/>
</dbReference>
<feature type="repeat" description="ANK" evidence="11">
    <location>
        <begin position="1"/>
        <end position="26"/>
    </location>
</feature>
<dbReference type="PROSITE" id="PS50297">
    <property type="entry name" value="ANK_REP_REGION"/>
    <property type="match status" value="4"/>
</dbReference>
<dbReference type="Proteomes" id="UP000515135">
    <property type="component" value="Unplaced"/>
</dbReference>
<dbReference type="SUPFAM" id="SSF48403">
    <property type="entry name" value="Ankyrin repeat"/>
    <property type="match status" value="1"/>
</dbReference>
<feature type="domain" description="Roc" evidence="13">
    <location>
        <begin position="193"/>
        <end position="384"/>
    </location>
</feature>
<dbReference type="GO" id="GO:0016301">
    <property type="term" value="F:kinase activity"/>
    <property type="evidence" value="ECO:0007669"/>
    <property type="project" value="UniProtKB-KW"/>
</dbReference>
<dbReference type="GeneID" id="109482681"/>
<accession>A0A6P5AGV9</accession>
<reference evidence="15" key="1">
    <citation type="submission" date="2025-08" db="UniProtKB">
        <authorList>
            <consortium name="RefSeq"/>
        </authorList>
    </citation>
    <scope>IDENTIFICATION</scope>
    <source>
        <tissue evidence="15">Gonad</tissue>
    </source>
</reference>
<evidence type="ECO:0000256" key="10">
    <source>
        <dbReference type="ARBA" id="ARBA00048679"/>
    </source>
</evidence>
<feature type="repeat" description="ANK" evidence="11">
    <location>
        <begin position="60"/>
        <end position="92"/>
    </location>
</feature>